<proteinExistence type="predicted"/>
<dbReference type="Proteomes" id="UP000298030">
    <property type="component" value="Unassembled WGS sequence"/>
</dbReference>
<protein>
    <submittedName>
        <fullName evidence="3">Metallo-dependent hydrolase</fullName>
    </submittedName>
</protein>
<dbReference type="PANTHER" id="PTHR46363:SF1">
    <property type="entry name" value="DEOXYRIBONUCLEASE TATDN2-RELATED"/>
    <property type="match status" value="1"/>
</dbReference>
<comment type="caution">
    <text evidence="3">The sequence shown here is derived from an EMBL/GenBank/DDBJ whole genome shotgun (WGS) entry which is preliminary data.</text>
</comment>
<keyword evidence="1 3" id="KW-0378">Hydrolase</keyword>
<dbReference type="SUPFAM" id="SSF51556">
    <property type="entry name" value="Metallo-dependent hydrolases"/>
    <property type="match status" value="1"/>
</dbReference>
<name>A0A4Y7SWC3_COPMI</name>
<evidence type="ECO:0000313" key="4">
    <source>
        <dbReference type="Proteomes" id="UP000298030"/>
    </source>
</evidence>
<dbReference type="CDD" id="cd01310">
    <property type="entry name" value="TatD_DNAse"/>
    <property type="match status" value="1"/>
</dbReference>
<dbReference type="GO" id="GO:0016788">
    <property type="term" value="F:hydrolase activity, acting on ester bonds"/>
    <property type="evidence" value="ECO:0007669"/>
    <property type="project" value="InterPro"/>
</dbReference>
<evidence type="ECO:0000256" key="2">
    <source>
        <dbReference type="SAM" id="MobiDB-lite"/>
    </source>
</evidence>
<feature type="region of interest" description="Disordered" evidence="2">
    <location>
        <begin position="74"/>
        <end position="104"/>
    </location>
</feature>
<dbReference type="InterPro" id="IPR032466">
    <property type="entry name" value="Metal_Hydrolase"/>
</dbReference>
<dbReference type="PROSITE" id="PS01090">
    <property type="entry name" value="TATD_2"/>
    <property type="match status" value="1"/>
</dbReference>
<dbReference type="AlphaFoldDB" id="A0A4Y7SWC3"/>
<dbReference type="InterPro" id="IPR018228">
    <property type="entry name" value="DNase_TatD-rel_CS"/>
</dbReference>
<feature type="compositionally biased region" description="Basic residues" evidence="2">
    <location>
        <begin position="79"/>
        <end position="88"/>
    </location>
</feature>
<evidence type="ECO:0000313" key="3">
    <source>
        <dbReference type="EMBL" id="TEB26176.1"/>
    </source>
</evidence>
<keyword evidence="4" id="KW-1185">Reference proteome</keyword>
<reference evidence="3 4" key="1">
    <citation type="journal article" date="2019" name="Nat. Ecol. Evol.">
        <title>Megaphylogeny resolves global patterns of mushroom evolution.</title>
        <authorList>
            <person name="Varga T."/>
            <person name="Krizsan K."/>
            <person name="Foldi C."/>
            <person name="Dima B."/>
            <person name="Sanchez-Garcia M."/>
            <person name="Sanchez-Ramirez S."/>
            <person name="Szollosi G.J."/>
            <person name="Szarkandi J.G."/>
            <person name="Papp V."/>
            <person name="Albert L."/>
            <person name="Andreopoulos W."/>
            <person name="Angelini C."/>
            <person name="Antonin V."/>
            <person name="Barry K.W."/>
            <person name="Bougher N.L."/>
            <person name="Buchanan P."/>
            <person name="Buyck B."/>
            <person name="Bense V."/>
            <person name="Catcheside P."/>
            <person name="Chovatia M."/>
            <person name="Cooper J."/>
            <person name="Damon W."/>
            <person name="Desjardin D."/>
            <person name="Finy P."/>
            <person name="Geml J."/>
            <person name="Haridas S."/>
            <person name="Hughes K."/>
            <person name="Justo A."/>
            <person name="Karasinski D."/>
            <person name="Kautmanova I."/>
            <person name="Kiss B."/>
            <person name="Kocsube S."/>
            <person name="Kotiranta H."/>
            <person name="LaButti K.M."/>
            <person name="Lechner B.E."/>
            <person name="Liimatainen K."/>
            <person name="Lipzen A."/>
            <person name="Lukacs Z."/>
            <person name="Mihaltcheva S."/>
            <person name="Morgado L.N."/>
            <person name="Niskanen T."/>
            <person name="Noordeloos M.E."/>
            <person name="Ohm R.A."/>
            <person name="Ortiz-Santana B."/>
            <person name="Ovrebo C."/>
            <person name="Racz N."/>
            <person name="Riley R."/>
            <person name="Savchenko A."/>
            <person name="Shiryaev A."/>
            <person name="Soop K."/>
            <person name="Spirin V."/>
            <person name="Szebenyi C."/>
            <person name="Tomsovsky M."/>
            <person name="Tulloss R.E."/>
            <person name="Uehling J."/>
            <person name="Grigoriev I.V."/>
            <person name="Vagvolgyi C."/>
            <person name="Papp T."/>
            <person name="Martin F.M."/>
            <person name="Miettinen O."/>
            <person name="Hibbett D.S."/>
            <person name="Nagy L.G."/>
        </authorList>
    </citation>
    <scope>NUCLEOTIDE SEQUENCE [LARGE SCALE GENOMIC DNA]</scope>
    <source>
        <strain evidence="3 4">FP101781</strain>
    </source>
</reference>
<dbReference type="OrthoDB" id="6079689at2759"/>
<evidence type="ECO:0000256" key="1">
    <source>
        <dbReference type="ARBA" id="ARBA00022801"/>
    </source>
</evidence>
<dbReference type="PANTHER" id="PTHR46363">
    <property type="entry name" value="DEOXYRIBONUCLEASE TATDN2-RELATED"/>
    <property type="match status" value="1"/>
</dbReference>
<organism evidence="3 4">
    <name type="scientific">Coprinellus micaceus</name>
    <name type="common">Glistening ink-cap mushroom</name>
    <name type="synonym">Coprinus micaceus</name>
    <dbReference type="NCBI Taxonomy" id="71717"/>
    <lineage>
        <taxon>Eukaryota</taxon>
        <taxon>Fungi</taxon>
        <taxon>Dikarya</taxon>
        <taxon>Basidiomycota</taxon>
        <taxon>Agaricomycotina</taxon>
        <taxon>Agaricomycetes</taxon>
        <taxon>Agaricomycetidae</taxon>
        <taxon>Agaricales</taxon>
        <taxon>Agaricineae</taxon>
        <taxon>Psathyrellaceae</taxon>
        <taxon>Coprinellus</taxon>
    </lineage>
</organism>
<dbReference type="Pfam" id="PF01026">
    <property type="entry name" value="TatD_DNase"/>
    <property type="match status" value="1"/>
</dbReference>
<gene>
    <name evidence="3" type="ORF">FA13DRAFT_1094967</name>
</gene>
<sequence>MTTTSSRFAGAFLRRYVCEHVPTIRSGARSLVSSHKSLPQAQKSLNLCKSHRDPISAPRSRICRISNTPRSCCTYPPNKSRKMGKKNKGPSTPPSSSLILPAPPTSKPIVDTHTHLASTFKAYQDRYATRTADVNDLPTQGKTIETVYDFANVMYEGKAVEAIVDVWCEHTQIKSRLWKEYADAALDTPSKWGSMEYHFVIGIHPHEAKDYDDEVEAILAEAAAHPRCVGLGEMGLDYHYSLSPHDVQQAVLRRQLELAVKLDKPLTIHTREAEEDTERLLKEIVPKDHKIHIHCFTDSPEFARRLLEWFPNLYIGVTGVVTYTTNANTAQVVRELVAEPESKLRIVLETDAPYMVPANIYDSVPAIKGKRFPVCHTAMVPWTAQFVANAITGPPPTEPAEDAATVDATEPNAWTADRVMVEARENARRLYGV</sequence>
<dbReference type="InterPro" id="IPR001130">
    <property type="entry name" value="TatD-like"/>
</dbReference>
<dbReference type="Gene3D" id="3.20.20.140">
    <property type="entry name" value="Metal-dependent hydrolases"/>
    <property type="match status" value="1"/>
</dbReference>
<accession>A0A4Y7SWC3</accession>
<dbReference type="EMBL" id="QPFP01000050">
    <property type="protein sequence ID" value="TEB26176.1"/>
    <property type="molecule type" value="Genomic_DNA"/>
</dbReference>